<dbReference type="CDD" id="cd03206">
    <property type="entry name" value="GST_C_7"/>
    <property type="match status" value="1"/>
</dbReference>
<name>A0A4Z0WB89_9GAMM</name>
<feature type="domain" description="GST C-terminal" evidence="2">
    <location>
        <begin position="85"/>
        <end position="198"/>
    </location>
</feature>
<proteinExistence type="predicted"/>
<dbReference type="SUPFAM" id="SSF47616">
    <property type="entry name" value="GST C-terminal domain-like"/>
    <property type="match status" value="1"/>
</dbReference>
<evidence type="ECO:0000259" key="2">
    <source>
        <dbReference type="PROSITE" id="PS50405"/>
    </source>
</evidence>
<dbReference type="Gene3D" id="3.40.30.10">
    <property type="entry name" value="Glutaredoxin"/>
    <property type="match status" value="1"/>
</dbReference>
<organism evidence="3 4">
    <name type="scientific">Natronospirillum operosum</name>
    <dbReference type="NCBI Taxonomy" id="2759953"/>
    <lineage>
        <taxon>Bacteria</taxon>
        <taxon>Pseudomonadati</taxon>
        <taxon>Pseudomonadota</taxon>
        <taxon>Gammaproteobacteria</taxon>
        <taxon>Oceanospirillales</taxon>
        <taxon>Natronospirillaceae</taxon>
        <taxon>Natronospirillum</taxon>
    </lineage>
</organism>
<dbReference type="InterPro" id="IPR036249">
    <property type="entry name" value="Thioredoxin-like_sf"/>
</dbReference>
<dbReference type="EMBL" id="SRMF01000007">
    <property type="protein sequence ID" value="TGG91730.1"/>
    <property type="molecule type" value="Genomic_DNA"/>
</dbReference>
<comment type="caution">
    <text evidence="3">The sequence shown here is derived from an EMBL/GenBank/DDBJ whole genome shotgun (WGS) entry which is preliminary data.</text>
</comment>
<dbReference type="GO" id="GO:0016740">
    <property type="term" value="F:transferase activity"/>
    <property type="evidence" value="ECO:0007669"/>
    <property type="project" value="UniProtKB-KW"/>
</dbReference>
<dbReference type="InterPro" id="IPR040079">
    <property type="entry name" value="Glutathione_S-Trfase"/>
</dbReference>
<dbReference type="AlphaFoldDB" id="A0A4Z0WB89"/>
<evidence type="ECO:0000313" key="4">
    <source>
        <dbReference type="Proteomes" id="UP000297475"/>
    </source>
</evidence>
<dbReference type="InterPro" id="IPR004045">
    <property type="entry name" value="Glutathione_S-Trfase_N"/>
</dbReference>
<accession>A0A4Z0WB89</accession>
<dbReference type="InterPro" id="IPR036282">
    <property type="entry name" value="Glutathione-S-Trfase_C_sf"/>
</dbReference>
<evidence type="ECO:0000259" key="1">
    <source>
        <dbReference type="PROSITE" id="PS50404"/>
    </source>
</evidence>
<dbReference type="Pfam" id="PF00043">
    <property type="entry name" value="GST_C"/>
    <property type="match status" value="1"/>
</dbReference>
<sequence>MKLYDLELSGNCYKVRLFAALVGIELELEPVDIPGGAHKRPPLIDLNPWGELPVLVDGDVVLRDSQAILVYLARRYGGNQWWPDGAAQQGEVMQWLSTAANEIHNGPNTARLVEKFGYPLNKARALEVSAQLLPLIEQHLSRHDWLALGRPTIAECAVFPYLAVGWEGGVTLNDYPAIQAWIERTKALPGFVGMPGVR</sequence>
<keyword evidence="3" id="KW-0808">Transferase</keyword>
<evidence type="ECO:0000313" key="3">
    <source>
        <dbReference type="EMBL" id="TGG91730.1"/>
    </source>
</evidence>
<dbReference type="PANTHER" id="PTHR44051:SF2">
    <property type="entry name" value="HYPOTHETICAL GLUTATHIONE S-TRANSFERASE LIKE PROTEIN"/>
    <property type="match status" value="1"/>
</dbReference>
<dbReference type="OrthoDB" id="9797500at2"/>
<dbReference type="Gene3D" id="1.20.1050.10">
    <property type="match status" value="1"/>
</dbReference>
<dbReference type="PANTHER" id="PTHR44051">
    <property type="entry name" value="GLUTATHIONE S-TRANSFERASE-RELATED"/>
    <property type="match status" value="1"/>
</dbReference>
<gene>
    <name evidence="3" type="ORF">E4656_15175</name>
</gene>
<dbReference type="SUPFAM" id="SSF52833">
    <property type="entry name" value="Thioredoxin-like"/>
    <property type="match status" value="1"/>
</dbReference>
<dbReference type="Pfam" id="PF13417">
    <property type="entry name" value="GST_N_3"/>
    <property type="match status" value="1"/>
</dbReference>
<dbReference type="RefSeq" id="WP_135484141.1">
    <property type="nucleotide sequence ID" value="NZ_SRMF01000007.1"/>
</dbReference>
<dbReference type="Proteomes" id="UP000297475">
    <property type="component" value="Unassembled WGS sequence"/>
</dbReference>
<dbReference type="InterPro" id="IPR004046">
    <property type="entry name" value="GST_C"/>
</dbReference>
<dbReference type="CDD" id="cd03056">
    <property type="entry name" value="GST_N_4"/>
    <property type="match status" value="1"/>
</dbReference>
<dbReference type="InterPro" id="IPR010987">
    <property type="entry name" value="Glutathione-S-Trfase_C-like"/>
</dbReference>
<keyword evidence="4" id="KW-1185">Reference proteome</keyword>
<dbReference type="SFLD" id="SFLDS00019">
    <property type="entry name" value="Glutathione_Transferase_(cytos"/>
    <property type="match status" value="1"/>
</dbReference>
<dbReference type="PROSITE" id="PS50404">
    <property type="entry name" value="GST_NTER"/>
    <property type="match status" value="1"/>
</dbReference>
<feature type="domain" description="GST N-terminal" evidence="1">
    <location>
        <begin position="1"/>
        <end position="80"/>
    </location>
</feature>
<dbReference type="PROSITE" id="PS50405">
    <property type="entry name" value="GST_CTER"/>
    <property type="match status" value="1"/>
</dbReference>
<reference evidence="3 4" key="1">
    <citation type="submission" date="2019-04" db="EMBL/GenBank/DDBJ databases">
        <title>Natronospirillum operosus gen. nov., sp. nov., a haloalkaliphilic satellite isolated from decaying biomass of laboratory culture of cyanobacterium Geitlerinema sp. and proposal of Natronospirillaceae fam. nov. and Saccharospirillaceae fam. nov.</title>
        <authorList>
            <person name="Kevbrin V."/>
            <person name="Boltyanskaya Y."/>
            <person name="Koziaeva V."/>
            <person name="Grouzdev D.S."/>
            <person name="Park M."/>
            <person name="Cho J."/>
        </authorList>
    </citation>
    <scope>NUCLEOTIDE SEQUENCE [LARGE SCALE GENOMIC DNA]</scope>
    <source>
        <strain evidence="3 4">G-116</strain>
    </source>
</reference>
<protein>
    <submittedName>
        <fullName evidence="3">Glutathione S-transferase</fullName>
    </submittedName>
</protein>
<dbReference type="SFLD" id="SFLDG00358">
    <property type="entry name" value="Main_(cytGST)"/>
    <property type="match status" value="1"/>
</dbReference>